<dbReference type="InterPro" id="IPR011662">
    <property type="entry name" value="Secretin/TonB_short_N"/>
</dbReference>
<evidence type="ECO:0000256" key="1">
    <source>
        <dbReference type="ARBA" id="ARBA00004571"/>
    </source>
</evidence>
<keyword evidence="8" id="KW-0408">Iron</keyword>
<comment type="similarity">
    <text evidence="2 14 16">Belongs to the TonB-dependent receptor family.</text>
</comment>
<dbReference type="NCBIfam" id="NF007447">
    <property type="entry name" value="PRK10003.1"/>
    <property type="match status" value="1"/>
</dbReference>
<dbReference type="InterPro" id="IPR036942">
    <property type="entry name" value="Beta-barrel_TonB_sf"/>
</dbReference>
<dbReference type="PANTHER" id="PTHR32552:SF74">
    <property type="entry name" value="HYDROXAMATE SIDEROPHORE RECEPTOR FHUE"/>
    <property type="match status" value="1"/>
</dbReference>
<dbReference type="PROSITE" id="PS01156">
    <property type="entry name" value="TONB_DEPENDENT_REC_2"/>
    <property type="match status" value="1"/>
</dbReference>
<evidence type="ECO:0000256" key="3">
    <source>
        <dbReference type="ARBA" id="ARBA00022448"/>
    </source>
</evidence>
<keyword evidence="4 14" id="KW-1134">Transmembrane beta strand</keyword>
<evidence type="ECO:0000256" key="15">
    <source>
        <dbReference type="PROSITE-ProRule" id="PRU10144"/>
    </source>
</evidence>
<dbReference type="InterPro" id="IPR037066">
    <property type="entry name" value="Plug_dom_sf"/>
</dbReference>
<feature type="signal peptide" evidence="17">
    <location>
        <begin position="1"/>
        <end position="37"/>
    </location>
</feature>
<evidence type="ECO:0000256" key="16">
    <source>
        <dbReference type="RuleBase" id="RU003357"/>
    </source>
</evidence>
<evidence type="ECO:0000256" key="9">
    <source>
        <dbReference type="ARBA" id="ARBA00023065"/>
    </source>
</evidence>
<organism evidence="19 20">
    <name type="scientific">Methylophaga lonarensis MPL</name>
    <dbReference type="NCBI Taxonomy" id="1286106"/>
    <lineage>
        <taxon>Bacteria</taxon>
        <taxon>Pseudomonadati</taxon>
        <taxon>Pseudomonadota</taxon>
        <taxon>Gammaproteobacteria</taxon>
        <taxon>Thiotrichales</taxon>
        <taxon>Piscirickettsiaceae</taxon>
        <taxon>Methylophaga</taxon>
    </lineage>
</organism>
<evidence type="ECO:0000256" key="5">
    <source>
        <dbReference type="ARBA" id="ARBA00022496"/>
    </source>
</evidence>
<dbReference type="InterPro" id="IPR010917">
    <property type="entry name" value="TonB_rcpt_CS"/>
</dbReference>
<reference evidence="19 20" key="1">
    <citation type="journal article" date="2013" name="Genome Announc.">
        <title>Draft Genome Sequence of Methylophaga lonarensis MPLT, a Haloalkaliphilic (Non-Methane-Utilizing) Methylotroph.</title>
        <authorList>
            <person name="Shetty S.A."/>
            <person name="Marathe N.P."/>
            <person name="Munot H."/>
            <person name="Antony C.P."/>
            <person name="Dhotre D.P."/>
            <person name="Murrell J.C."/>
            <person name="Shouche Y.S."/>
        </authorList>
    </citation>
    <scope>NUCLEOTIDE SEQUENCE [LARGE SCALE GENOMIC DNA]</scope>
    <source>
        <strain evidence="19 20">MPL</strain>
    </source>
</reference>
<comment type="subcellular location">
    <subcellularLocation>
        <location evidence="1 14">Cell outer membrane</location>
        <topology evidence="1 14">Multi-pass membrane protein</topology>
    </subcellularLocation>
</comment>
<dbReference type="InterPro" id="IPR039426">
    <property type="entry name" value="TonB-dep_rcpt-like"/>
</dbReference>
<keyword evidence="7 17" id="KW-0732">Signal</keyword>
<evidence type="ECO:0000256" key="17">
    <source>
        <dbReference type="SAM" id="SignalP"/>
    </source>
</evidence>
<keyword evidence="11 14" id="KW-0472">Membrane</keyword>
<keyword evidence="12 19" id="KW-0675">Receptor</keyword>
<keyword evidence="6 14" id="KW-0812">Transmembrane</keyword>
<keyword evidence="5" id="KW-0410">Iron transport</keyword>
<dbReference type="Pfam" id="PF07660">
    <property type="entry name" value="STN"/>
    <property type="match status" value="1"/>
</dbReference>
<dbReference type="InterPro" id="IPR000531">
    <property type="entry name" value="Beta-barrel_TonB"/>
</dbReference>
<feature type="short sequence motif" description="TonB C-terminal box" evidence="15">
    <location>
        <begin position="801"/>
        <end position="818"/>
    </location>
</feature>
<name>M7NTV3_9GAMM</name>
<evidence type="ECO:0000256" key="14">
    <source>
        <dbReference type="PROSITE-ProRule" id="PRU01360"/>
    </source>
</evidence>
<dbReference type="SUPFAM" id="SSF56935">
    <property type="entry name" value="Porins"/>
    <property type="match status" value="1"/>
</dbReference>
<dbReference type="NCBIfam" id="TIGR01783">
    <property type="entry name" value="TonB-siderophor"/>
    <property type="match status" value="1"/>
</dbReference>
<keyword evidence="3 14" id="KW-0813">Transport</keyword>
<dbReference type="PATRIC" id="fig|1286106.3.peg.2318"/>
<dbReference type="SMART" id="SM00965">
    <property type="entry name" value="STN"/>
    <property type="match status" value="1"/>
</dbReference>
<dbReference type="Pfam" id="PF00593">
    <property type="entry name" value="TonB_dep_Rec_b-barrel"/>
    <property type="match status" value="1"/>
</dbReference>
<dbReference type="Proteomes" id="UP000012019">
    <property type="component" value="Unassembled WGS sequence"/>
</dbReference>
<keyword evidence="10 16" id="KW-0798">TonB box</keyword>
<dbReference type="OrthoDB" id="9760494at2"/>
<dbReference type="Gene3D" id="2.170.130.10">
    <property type="entry name" value="TonB-dependent receptor, plug domain"/>
    <property type="match status" value="1"/>
</dbReference>
<sequence length="818" mass="88800">MKNSSKRFKQKISNSLNVATMVMGLSISSAISLPVWASDAVHQFEISAGPLSQTLHQLALTSGITLAFEPEQVAGKTAAALQGSFTPEAALETVLRGSGLQVRSVAGGYTLVPEGAAADVVEPDPDTPADKILKLVPLAVDSTALPSTTEGTNSYTTGSMNTATRLGLSIRETPQSVSVITRQMIDDMQLESLTDVVNTVTGVTSTALDSSRNSFSARGFDISSYQVDGVPTSWQGGYESGQSQIDTLLYDRVEVVRGASGLIAGAGNPSAAINLVRKRADSKEFIGHASISAGSWDRYQGTVDVSTPLNEAGSVRGRLVGSYLDERSFVDAAENEKTLFYGTLAADLTDSTLLNVGISYQDNDPRGTTWGGLPAWFSDGTRTNWSRSKTTAPDWATWASDNTNYFANIEHVFDSGARVYAAYSKSIQNADLRLLYPLGLPDINTGEGMGPLLAWYDYKREQDTIDIYGSVPFSFAGQNHEVTLGFMHSKQDFVADTRGALNPAAIGNFYDWNPSAYPKPQWGEKSLNRKEKTKQVGGYAVARLSLADSLKLIIGSRVTNWETDIEYGDGSGDRINHHQVVTPYAGLIYDINDVYSAYVSYTDIFNPQNARDISGKYLDPIEGKNYEAGLKAEYLQGRLNATFSVFRIEQDNLAQADGNNFVTGTNEQAYTAAEGATSKGFEVEVSGAITNNWNMLVGWSQFRVEDADGTAVNTDHPRRTATLFTTYQLDQLTLGGGVNWESSNYTMATNPLGQAEKLKQDGYALVRLMARYQVTPALSAQLNINNLFDKKYYTNIGAFSQLAYGAPRNANLTLRYDF</sequence>
<dbReference type="GO" id="GO:0015891">
    <property type="term" value="P:siderophore transport"/>
    <property type="evidence" value="ECO:0007669"/>
    <property type="project" value="InterPro"/>
</dbReference>
<evidence type="ECO:0000313" key="20">
    <source>
        <dbReference type="Proteomes" id="UP000012019"/>
    </source>
</evidence>
<dbReference type="eggNOG" id="COG4773">
    <property type="taxonomic scope" value="Bacteria"/>
</dbReference>
<evidence type="ECO:0000256" key="12">
    <source>
        <dbReference type="ARBA" id="ARBA00023170"/>
    </source>
</evidence>
<evidence type="ECO:0000256" key="4">
    <source>
        <dbReference type="ARBA" id="ARBA00022452"/>
    </source>
</evidence>
<dbReference type="CDD" id="cd01347">
    <property type="entry name" value="ligand_gated_channel"/>
    <property type="match status" value="1"/>
</dbReference>
<keyword evidence="9" id="KW-0406">Ion transport</keyword>
<evidence type="ECO:0000256" key="2">
    <source>
        <dbReference type="ARBA" id="ARBA00009810"/>
    </source>
</evidence>
<comment type="caution">
    <text evidence="19">The sequence shown here is derived from an EMBL/GenBank/DDBJ whole genome shotgun (WGS) entry which is preliminary data.</text>
</comment>
<protein>
    <submittedName>
        <fullName evidence="19">OMR family iron-siderophore receptor</fullName>
    </submittedName>
</protein>
<dbReference type="PROSITE" id="PS52016">
    <property type="entry name" value="TONB_DEPENDENT_REC_3"/>
    <property type="match status" value="1"/>
</dbReference>
<evidence type="ECO:0000259" key="18">
    <source>
        <dbReference type="SMART" id="SM00965"/>
    </source>
</evidence>
<evidence type="ECO:0000256" key="8">
    <source>
        <dbReference type="ARBA" id="ARBA00023004"/>
    </source>
</evidence>
<dbReference type="GO" id="GO:0038023">
    <property type="term" value="F:signaling receptor activity"/>
    <property type="evidence" value="ECO:0007669"/>
    <property type="project" value="InterPro"/>
</dbReference>
<dbReference type="STRING" id="1286106.MPL1_11588"/>
<dbReference type="Pfam" id="PF07715">
    <property type="entry name" value="Plug"/>
    <property type="match status" value="1"/>
</dbReference>
<feature type="chain" id="PRO_5004082364" evidence="17">
    <location>
        <begin position="38"/>
        <end position="818"/>
    </location>
</feature>
<evidence type="ECO:0000256" key="7">
    <source>
        <dbReference type="ARBA" id="ARBA00022729"/>
    </source>
</evidence>
<dbReference type="GO" id="GO:0015344">
    <property type="term" value="F:siderophore uptake transmembrane transporter activity"/>
    <property type="evidence" value="ECO:0007669"/>
    <property type="project" value="TreeGrafter"/>
</dbReference>
<dbReference type="PANTHER" id="PTHR32552">
    <property type="entry name" value="FERRICHROME IRON RECEPTOR-RELATED"/>
    <property type="match status" value="1"/>
</dbReference>
<dbReference type="InterPro" id="IPR010105">
    <property type="entry name" value="TonB_sidphr_rcpt"/>
</dbReference>
<dbReference type="Gene3D" id="3.55.50.30">
    <property type="match status" value="1"/>
</dbReference>
<evidence type="ECO:0000256" key="13">
    <source>
        <dbReference type="ARBA" id="ARBA00023237"/>
    </source>
</evidence>
<feature type="domain" description="Secretin/TonB short N-terminal" evidence="18">
    <location>
        <begin position="64"/>
        <end position="114"/>
    </location>
</feature>
<evidence type="ECO:0000256" key="6">
    <source>
        <dbReference type="ARBA" id="ARBA00022692"/>
    </source>
</evidence>
<dbReference type="EMBL" id="APHR01000067">
    <property type="protein sequence ID" value="EMR12198.1"/>
    <property type="molecule type" value="Genomic_DNA"/>
</dbReference>
<evidence type="ECO:0000256" key="11">
    <source>
        <dbReference type="ARBA" id="ARBA00023136"/>
    </source>
</evidence>
<accession>M7NTV3</accession>
<evidence type="ECO:0000256" key="10">
    <source>
        <dbReference type="ARBA" id="ARBA00023077"/>
    </source>
</evidence>
<dbReference type="Gene3D" id="2.40.170.20">
    <property type="entry name" value="TonB-dependent receptor, beta-barrel domain"/>
    <property type="match status" value="1"/>
</dbReference>
<dbReference type="InterPro" id="IPR012910">
    <property type="entry name" value="Plug_dom"/>
</dbReference>
<dbReference type="FunFam" id="2.170.130.10:FF:000010">
    <property type="entry name" value="Ferripyoverdine receptor"/>
    <property type="match status" value="1"/>
</dbReference>
<keyword evidence="13 14" id="KW-0998">Cell outer membrane</keyword>
<proteinExistence type="inferred from homology"/>
<gene>
    <name evidence="19" type="ORF">MPL1_11588</name>
</gene>
<dbReference type="AlphaFoldDB" id="M7NTV3"/>
<dbReference type="GO" id="GO:0009279">
    <property type="term" value="C:cell outer membrane"/>
    <property type="evidence" value="ECO:0007669"/>
    <property type="project" value="UniProtKB-SubCell"/>
</dbReference>
<keyword evidence="20" id="KW-1185">Reference proteome</keyword>
<evidence type="ECO:0000313" key="19">
    <source>
        <dbReference type="EMBL" id="EMR12198.1"/>
    </source>
</evidence>
<dbReference type="RefSeq" id="WP_009727272.1">
    <property type="nucleotide sequence ID" value="NZ_APHR01000067.1"/>
</dbReference>